<evidence type="ECO:0000313" key="1">
    <source>
        <dbReference type="EMBL" id="OOL82075.1"/>
    </source>
</evidence>
<accession>A0A1S8HXW3</accession>
<dbReference type="PANTHER" id="PTHR30363:SF46">
    <property type="entry name" value="LYSR FAMILY TRANSCRIPTIONAL REGULATOR"/>
    <property type="match status" value="1"/>
</dbReference>
<dbReference type="InterPro" id="IPR014036">
    <property type="entry name" value="DeoR-like_C"/>
</dbReference>
<dbReference type="InterPro" id="IPR036390">
    <property type="entry name" value="WH_DNA-bd_sf"/>
</dbReference>
<proteinExistence type="predicted"/>
<dbReference type="SUPFAM" id="SSF46785">
    <property type="entry name" value="Winged helix' DNA-binding domain"/>
    <property type="match status" value="1"/>
</dbReference>
<dbReference type="PANTHER" id="PTHR30363">
    <property type="entry name" value="HTH-TYPE TRANSCRIPTIONAL REGULATOR SRLR-RELATED"/>
    <property type="match status" value="1"/>
</dbReference>
<dbReference type="InterPro" id="IPR018356">
    <property type="entry name" value="Tscrpt_reg_HTH_DeoR_CS"/>
</dbReference>
<gene>
    <name evidence="1" type="ORF">B1P95_11095</name>
</gene>
<dbReference type="SUPFAM" id="SSF100950">
    <property type="entry name" value="NagB/RpiA/CoA transferase-like"/>
    <property type="match status" value="1"/>
</dbReference>
<sequence length="267" mass="30223">MDQDVPQEAKVMKNSLVNIEKRQKEILELLQQTEQLSTFELAESLDVSISTIRRDLNLLEEKNEIIRNYGYCSYNYKNQTDFDQSGPERIKQAIAREASKYINDYDTLFINSSSTALKTLDFLQSNHLTVITNNVKINYSPHKDNCSYILTGGEMRFPKEALVGDIALNTISSVNADICIIGCSGVDVVHGVTTKILNESTINEMMVNKTIKCKILVADHRKIGLTSKFKIADISVFDYLITDKFCSEKVLEEIRNTGIKTIQVDSF</sequence>
<dbReference type="InterPro" id="IPR050313">
    <property type="entry name" value="Carb_Metab_HTH_regulators"/>
</dbReference>
<dbReference type="Pfam" id="PF08220">
    <property type="entry name" value="HTH_DeoR"/>
    <property type="match status" value="1"/>
</dbReference>
<name>A0A1S8HXW3_ENTFC</name>
<dbReference type="EMBL" id="MVGJ01000065">
    <property type="protein sequence ID" value="OOL82075.1"/>
    <property type="molecule type" value="Genomic_DNA"/>
</dbReference>
<dbReference type="PRINTS" id="PR00037">
    <property type="entry name" value="HTHLACR"/>
</dbReference>
<dbReference type="Gene3D" id="1.10.10.10">
    <property type="entry name" value="Winged helix-like DNA-binding domain superfamily/Winged helix DNA-binding domain"/>
    <property type="match status" value="1"/>
</dbReference>
<dbReference type="PROSITE" id="PS51000">
    <property type="entry name" value="HTH_DEOR_2"/>
    <property type="match status" value="1"/>
</dbReference>
<dbReference type="InterPro" id="IPR001034">
    <property type="entry name" value="DeoR_HTH"/>
</dbReference>
<comment type="caution">
    <text evidence="1">The sequence shown here is derived from an EMBL/GenBank/DDBJ whole genome shotgun (WGS) entry which is preliminary data.</text>
</comment>
<dbReference type="Gene3D" id="3.40.50.1360">
    <property type="match status" value="1"/>
</dbReference>
<dbReference type="SMART" id="SM01134">
    <property type="entry name" value="DeoRC"/>
    <property type="match status" value="1"/>
</dbReference>
<evidence type="ECO:0000313" key="2">
    <source>
        <dbReference type="Proteomes" id="UP000191171"/>
    </source>
</evidence>
<reference evidence="1 2" key="1">
    <citation type="submission" date="2017-02" db="EMBL/GenBank/DDBJ databases">
        <title>Clonality and virulence of isolates of VRE in Hematopoietic Stem Cell Transplanted (HSCT) patients.</title>
        <authorList>
            <person name="Marchi A.P."/>
            <person name="Martins R.C."/>
            <person name="Marie S.K."/>
            <person name="Levin A.S."/>
            <person name="Costa S.F."/>
        </authorList>
    </citation>
    <scope>NUCLEOTIDE SEQUENCE [LARGE SCALE GENOMIC DNA]</scope>
    <source>
        <strain evidence="1 2">LIM1759</strain>
    </source>
</reference>
<dbReference type="SMART" id="SM00420">
    <property type="entry name" value="HTH_DEOR"/>
    <property type="match status" value="1"/>
</dbReference>
<organism evidence="1 2">
    <name type="scientific">Enterococcus faecium</name>
    <name type="common">Streptococcus faecium</name>
    <dbReference type="NCBI Taxonomy" id="1352"/>
    <lineage>
        <taxon>Bacteria</taxon>
        <taxon>Bacillati</taxon>
        <taxon>Bacillota</taxon>
        <taxon>Bacilli</taxon>
        <taxon>Lactobacillales</taxon>
        <taxon>Enterococcaceae</taxon>
        <taxon>Enterococcus</taxon>
    </lineage>
</organism>
<dbReference type="GO" id="GO:0003700">
    <property type="term" value="F:DNA-binding transcription factor activity"/>
    <property type="evidence" value="ECO:0007669"/>
    <property type="project" value="InterPro"/>
</dbReference>
<dbReference type="Pfam" id="PF00455">
    <property type="entry name" value="DeoRC"/>
    <property type="match status" value="1"/>
</dbReference>
<protein>
    <submittedName>
        <fullName evidence="1">DeoR family transcriptional regulator</fullName>
    </submittedName>
</protein>
<dbReference type="PROSITE" id="PS00894">
    <property type="entry name" value="HTH_DEOR_1"/>
    <property type="match status" value="1"/>
</dbReference>
<dbReference type="InterPro" id="IPR036388">
    <property type="entry name" value="WH-like_DNA-bd_sf"/>
</dbReference>
<dbReference type="AlphaFoldDB" id="A0A1S8HXW3"/>
<dbReference type="InterPro" id="IPR037171">
    <property type="entry name" value="NagB/RpiA_transferase-like"/>
</dbReference>
<dbReference type="Proteomes" id="UP000191171">
    <property type="component" value="Unassembled WGS sequence"/>
</dbReference>